<dbReference type="STRING" id="520822.A0A195BCS7"/>
<keyword evidence="3 6" id="KW-1133">Transmembrane helix</keyword>
<dbReference type="GO" id="GO:0031966">
    <property type="term" value="C:mitochondrial membrane"/>
    <property type="evidence" value="ECO:0007669"/>
    <property type="project" value="UniProtKB-SubCell"/>
</dbReference>
<feature type="transmembrane region" description="Helical" evidence="6">
    <location>
        <begin position="125"/>
        <end position="145"/>
    </location>
</feature>
<dbReference type="Pfam" id="PF07114">
    <property type="entry name" value="TMEM126"/>
    <property type="match status" value="1"/>
</dbReference>
<dbReference type="AlphaFoldDB" id="A0A195BCS7"/>
<keyword evidence="4" id="KW-0496">Mitochondrion</keyword>
<evidence type="ECO:0000256" key="3">
    <source>
        <dbReference type="ARBA" id="ARBA00022989"/>
    </source>
</evidence>
<feature type="transmembrane region" description="Helical" evidence="6">
    <location>
        <begin position="222"/>
        <end position="241"/>
    </location>
</feature>
<dbReference type="PANTHER" id="PTHR16296:SF2">
    <property type="entry name" value="TRANSMEMBRANE PROTEIN 126A"/>
    <property type="match status" value="1"/>
</dbReference>
<dbReference type="InterPro" id="IPR009801">
    <property type="entry name" value="TMEM126"/>
</dbReference>
<keyword evidence="8" id="KW-1185">Reference proteome</keyword>
<feature type="transmembrane region" description="Helical" evidence="6">
    <location>
        <begin position="178"/>
        <end position="201"/>
    </location>
</feature>
<evidence type="ECO:0000256" key="1">
    <source>
        <dbReference type="ARBA" id="ARBA00004225"/>
    </source>
</evidence>
<dbReference type="EMBL" id="KQ976524">
    <property type="protein sequence ID" value="KYM81995.1"/>
    <property type="molecule type" value="Genomic_DNA"/>
</dbReference>
<evidence type="ECO:0000256" key="6">
    <source>
        <dbReference type="SAM" id="Phobius"/>
    </source>
</evidence>
<gene>
    <name evidence="7" type="ORF">ALC53_07543</name>
</gene>
<evidence type="ECO:0008006" key="9">
    <source>
        <dbReference type="Google" id="ProtNLM"/>
    </source>
</evidence>
<name>A0A195BCS7_9HYME</name>
<protein>
    <recommendedName>
        <fullName evidence="9">Transmembrane protein 126A</fullName>
    </recommendedName>
</protein>
<organism evidence="7 8">
    <name type="scientific">Atta colombica</name>
    <dbReference type="NCBI Taxonomy" id="520822"/>
    <lineage>
        <taxon>Eukaryota</taxon>
        <taxon>Metazoa</taxon>
        <taxon>Ecdysozoa</taxon>
        <taxon>Arthropoda</taxon>
        <taxon>Hexapoda</taxon>
        <taxon>Insecta</taxon>
        <taxon>Pterygota</taxon>
        <taxon>Neoptera</taxon>
        <taxon>Endopterygota</taxon>
        <taxon>Hymenoptera</taxon>
        <taxon>Apocrita</taxon>
        <taxon>Aculeata</taxon>
        <taxon>Formicoidea</taxon>
        <taxon>Formicidae</taxon>
        <taxon>Myrmicinae</taxon>
        <taxon>Atta</taxon>
    </lineage>
</organism>
<feature type="transmembrane region" description="Helical" evidence="6">
    <location>
        <begin position="91"/>
        <end position="113"/>
    </location>
</feature>
<evidence type="ECO:0000313" key="7">
    <source>
        <dbReference type="EMBL" id="KYM81995.1"/>
    </source>
</evidence>
<evidence type="ECO:0000256" key="5">
    <source>
        <dbReference type="ARBA" id="ARBA00023136"/>
    </source>
</evidence>
<dbReference type="Proteomes" id="UP000078540">
    <property type="component" value="Unassembled WGS sequence"/>
</dbReference>
<sequence length="270" mass="31249">MGDISQTQQIIIRNAQQDESKSPSFVTKRDRIAKQYYIIRSWRPRNDVYITPLFSIEKPYFSLNNTLDDLFQYLFHRLDPLMRARRIIVQLWPLIVGRGILISTTVITSLYLNYRFRARMKIRNYGILPTVLGLAVSPAAVTAIVHTELIMNKLLLLEIPCPLCMESKSALMQICSGVFLPLILIPFANFSVAAGSGVYNVPHITDIRGIYRRILSIYQPMFPKIAMIFTFHALLAGFITYSEIKSYLRMLDMQYLIKEEKEQEFKNNIV</sequence>
<dbReference type="GO" id="GO:0032981">
    <property type="term" value="P:mitochondrial respiratory chain complex I assembly"/>
    <property type="evidence" value="ECO:0007669"/>
    <property type="project" value="TreeGrafter"/>
</dbReference>
<evidence type="ECO:0000313" key="8">
    <source>
        <dbReference type="Proteomes" id="UP000078540"/>
    </source>
</evidence>
<proteinExistence type="predicted"/>
<evidence type="ECO:0000256" key="2">
    <source>
        <dbReference type="ARBA" id="ARBA00022692"/>
    </source>
</evidence>
<evidence type="ECO:0000256" key="4">
    <source>
        <dbReference type="ARBA" id="ARBA00023128"/>
    </source>
</evidence>
<accession>A0A195BCS7</accession>
<reference evidence="7 8" key="1">
    <citation type="submission" date="2015-09" db="EMBL/GenBank/DDBJ databases">
        <title>Atta colombica WGS genome.</title>
        <authorList>
            <person name="Nygaard S."/>
            <person name="Hu H."/>
            <person name="Boomsma J."/>
            <person name="Zhang G."/>
        </authorList>
    </citation>
    <scope>NUCLEOTIDE SEQUENCE [LARGE SCALE GENOMIC DNA]</scope>
    <source>
        <strain evidence="7">Treedump-2</strain>
        <tissue evidence="7">Whole body</tissue>
    </source>
</reference>
<comment type="subcellular location">
    <subcellularLocation>
        <location evidence="1">Mitochondrion membrane</location>
        <topology evidence="1">Multi-pass membrane protein</topology>
    </subcellularLocation>
</comment>
<dbReference type="PANTHER" id="PTHR16296">
    <property type="entry name" value="UNCHARACTERIZED HYPOTHALAMUS PROTEIN HT007"/>
    <property type="match status" value="1"/>
</dbReference>
<keyword evidence="5 6" id="KW-0472">Membrane</keyword>
<keyword evidence="2 6" id="KW-0812">Transmembrane</keyword>